<keyword evidence="1" id="KW-0812">Transmembrane</keyword>
<dbReference type="AlphaFoldDB" id="A0A5D3Y7G6"/>
<accession>A0A5D3Y7G6</accession>
<name>A0A5D3Y7G6_9PROT</name>
<feature type="transmembrane region" description="Helical" evidence="1">
    <location>
        <begin position="37"/>
        <end position="53"/>
    </location>
</feature>
<dbReference type="RefSeq" id="WP_144412846.1">
    <property type="nucleotide sequence ID" value="NZ_CBDIPD010000018.1"/>
</dbReference>
<sequence length="65" mass="7088">MKTNQVSRNTVISLSLVLLSVLASIGLILFVDVPTGALFFLGYWIIAAISSTFKNKRYSSPRVVA</sequence>
<dbReference type="OrthoDB" id="8550131at2"/>
<dbReference type="Proteomes" id="UP000324176">
    <property type="component" value="Unassembled WGS sequence"/>
</dbReference>
<evidence type="ECO:0000313" key="3">
    <source>
        <dbReference type="Proteomes" id="UP000324176"/>
    </source>
</evidence>
<evidence type="ECO:0000256" key="1">
    <source>
        <dbReference type="SAM" id="Phobius"/>
    </source>
</evidence>
<comment type="caution">
    <text evidence="2">The sequence shown here is derived from an EMBL/GenBank/DDBJ whole genome shotgun (WGS) entry which is preliminary data.</text>
</comment>
<organism evidence="2 3">
    <name type="scientific">Nitrosomonas communis</name>
    <dbReference type="NCBI Taxonomy" id="44574"/>
    <lineage>
        <taxon>Bacteria</taxon>
        <taxon>Pseudomonadati</taxon>
        <taxon>Pseudomonadota</taxon>
        <taxon>Betaproteobacteria</taxon>
        <taxon>Nitrosomonadales</taxon>
        <taxon>Nitrosomonadaceae</taxon>
        <taxon>Nitrosomonas</taxon>
    </lineage>
</organism>
<gene>
    <name evidence="2" type="ORF">BCL69_10917</name>
</gene>
<evidence type="ECO:0000313" key="2">
    <source>
        <dbReference type="EMBL" id="TYP73716.1"/>
    </source>
</evidence>
<feature type="transmembrane region" description="Helical" evidence="1">
    <location>
        <begin position="12"/>
        <end position="31"/>
    </location>
</feature>
<reference evidence="2 3" key="1">
    <citation type="submission" date="2019-07" db="EMBL/GenBank/DDBJ databases">
        <title>Active sludge and wastewater microbial communities from Klosterneuburg, Austria.</title>
        <authorList>
            <person name="Wagner M."/>
        </authorList>
    </citation>
    <scope>NUCLEOTIDE SEQUENCE [LARGE SCALE GENOMIC DNA]</scope>
    <source>
        <strain evidence="2 3">Nm2</strain>
    </source>
</reference>
<dbReference type="EMBL" id="VNHT01000091">
    <property type="protein sequence ID" value="TYP73716.1"/>
    <property type="molecule type" value="Genomic_DNA"/>
</dbReference>
<keyword evidence="1" id="KW-1133">Transmembrane helix</keyword>
<proteinExistence type="predicted"/>
<protein>
    <submittedName>
        <fullName evidence="2">Uncharacterized protein</fullName>
    </submittedName>
</protein>
<keyword evidence="1" id="KW-0472">Membrane</keyword>